<reference evidence="2" key="2">
    <citation type="submission" date="2020-11" db="EMBL/GenBank/DDBJ databases">
        <authorList>
            <person name="McCartney M.A."/>
            <person name="Auch B."/>
            <person name="Kono T."/>
            <person name="Mallez S."/>
            <person name="Becker A."/>
            <person name="Gohl D.M."/>
            <person name="Silverstein K.A.T."/>
            <person name="Koren S."/>
            <person name="Bechman K.B."/>
            <person name="Herman A."/>
            <person name="Abrahante J.E."/>
            <person name="Garbe J."/>
        </authorList>
    </citation>
    <scope>NUCLEOTIDE SEQUENCE</scope>
    <source>
        <strain evidence="2">Duluth1</strain>
        <tissue evidence="2">Whole animal</tissue>
    </source>
</reference>
<keyword evidence="3" id="KW-1185">Reference proteome</keyword>
<reference evidence="2" key="1">
    <citation type="journal article" date="2019" name="bioRxiv">
        <title>The Genome of the Zebra Mussel, Dreissena polymorpha: A Resource for Invasive Species Research.</title>
        <authorList>
            <person name="McCartney M.A."/>
            <person name="Auch B."/>
            <person name="Kono T."/>
            <person name="Mallez S."/>
            <person name="Zhang Y."/>
            <person name="Obille A."/>
            <person name="Becker A."/>
            <person name="Abrahante J.E."/>
            <person name="Garbe J."/>
            <person name="Badalamenti J.P."/>
            <person name="Herman A."/>
            <person name="Mangelson H."/>
            <person name="Liachko I."/>
            <person name="Sullivan S."/>
            <person name="Sone E.D."/>
            <person name="Koren S."/>
            <person name="Silverstein K.A.T."/>
            <person name="Beckman K.B."/>
            <person name="Gohl D.M."/>
        </authorList>
    </citation>
    <scope>NUCLEOTIDE SEQUENCE</scope>
    <source>
        <strain evidence="2">Duluth1</strain>
        <tissue evidence="2">Whole animal</tissue>
    </source>
</reference>
<evidence type="ECO:0000256" key="1">
    <source>
        <dbReference type="SAM" id="MobiDB-lite"/>
    </source>
</evidence>
<dbReference type="EMBL" id="JAIWYP010000006">
    <property type="protein sequence ID" value="KAH3807598.1"/>
    <property type="molecule type" value="Genomic_DNA"/>
</dbReference>
<sequence length="70" mass="7957">MPSTPLVTGEKNKPWVTTEIVDQYDKRREPMHVKYTSLVEKSFKNCLHRLSSPGPLNGKPIQESIGHPDI</sequence>
<dbReference type="AlphaFoldDB" id="A0A9D4G2R1"/>
<evidence type="ECO:0000313" key="2">
    <source>
        <dbReference type="EMBL" id="KAH3807598.1"/>
    </source>
</evidence>
<gene>
    <name evidence="2" type="ORF">DPMN_135944</name>
</gene>
<evidence type="ECO:0000313" key="3">
    <source>
        <dbReference type="Proteomes" id="UP000828390"/>
    </source>
</evidence>
<feature type="region of interest" description="Disordered" evidence="1">
    <location>
        <begin position="51"/>
        <end position="70"/>
    </location>
</feature>
<protein>
    <submittedName>
        <fullName evidence="2">Uncharacterized protein</fullName>
    </submittedName>
</protein>
<proteinExistence type="predicted"/>
<name>A0A9D4G2R1_DREPO</name>
<accession>A0A9D4G2R1</accession>
<organism evidence="2 3">
    <name type="scientific">Dreissena polymorpha</name>
    <name type="common">Zebra mussel</name>
    <name type="synonym">Mytilus polymorpha</name>
    <dbReference type="NCBI Taxonomy" id="45954"/>
    <lineage>
        <taxon>Eukaryota</taxon>
        <taxon>Metazoa</taxon>
        <taxon>Spiralia</taxon>
        <taxon>Lophotrochozoa</taxon>
        <taxon>Mollusca</taxon>
        <taxon>Bivalvia</taxon>
        <taxon>Autobranchia</taxon>
        <taxon>Heteroconchia</taxon>
        <taxon>Euheterodonta</taxon>
        <taxon>Imparidentia</taxon>
        <taxon>Neoheterodontei</taxon>
        <taxon>Myida</taxon>
        <taxon>Dreissenoidea</taxon>
        <taxon>Dreissenidae</taxon>
        <taxon>Dreissena</taxon>
    </lineage>
</organism>
<comment type="caution">
    <text evidence="2">The sequence shown here is derived from an EMBL/GenBank/DDBJ whole genome shotgun (WGS) entry which is preliminary data.</text>
</comment>
<dbReference type="Proteomes" id="UP000828390">
    <property type="component" value="Unassembled WGS sequence"/>
</dbReference>